<sequence>MLLRVVVSETDTTCLSVEAIPSNVEELYQVLRTSLGLRGGFILQFEDPDFNNQLCNLTDIKDLPVDRETLKVFLPCVSSGDSVEWPDPFPIPEISHNVELQLTEGNDQYTMDGSVMVISKGLKTDILDTLADSISKISAYPEREHYENVAKALVEKHPCLRKPGSEKGWYSWFHSLKFKLGNYRQKLSAAGCPEVTINKRKTGGSRGRCVKKPKKGEVNYCPDPPEGQNLERMEEKRKIMETAMQKKDPDHQLLEDLMVYTFSEQLISMASSVSRETGEYMMYSFQEILYPVMLTHNNVNCPIEKYVFCFLWDFDVAAVVEETIVLHNVKDVAHSFAMLMGVIYCVNLKYPEAMKYSFEILRYKL</sequence>
<organism evidence="1 2">
    <name type="scientific">Cyprinodon variegatus</name>
    <name type="common">Sheepshead minnow</name>
    <dbReference type="NCBI Taxonomy" id="28743"/>
    <lineage>
        <taxon>Eukaryota</taxon>
        <taxon>Metazoa</taxon>
        <taxon>Chordata</taxon>
        <taxon>Craniata</taxon>
        <taxon>Vertebrata</taxon>
        <taxon>Euteleostomi</taxon>
        <taxon>Actinopterygii</taxon>
        <taxon>Neopterygii</taxon>
        <taxon>Teleostei</taxon>
        <taxon>Neoteleostei</taxon>
        <taxon>Acanthomorphata</taxon>
        <taxon>Ovalentaria</taxon>
        <taxon>Atherinomorphae</taxon>
        <taxon>Cyprinodontiformes</taxon>
        <taxon>Cyprinodontidae</taxon>
        <taxon>Cyprinodon</taxon>
    </lineage>
</organism>
<dbReference type="GeneTree" id="ENSGT00950000182912"/>
<accession>A0A3Q2CZC9</accession>
<dbReference type="OMA" id="KIMETAM"/>
<evidence type="ECO:0000313" key="2">
    <source>
        <dbReference type="Proteomes" id="UP000265020"/>
    </source>
</evidence>
<dbReference type="AlphaFoldDB" id="A0A3Q2CZC9"/>
<dbReference type="STRING" id="28743.ENSCVAP00000011282"/>
<protein>
    <recommendedName>
        <fullName evidence="3">PB1 domain-containing protein</fullName>
    </recommendedName>
</protein>
<name>A0A3Q2CZC9_CYPVA</name>
<reference evidence="1" key="1">
    <citation type="submission" date="2025-08" db="UniProtKB">
        <authorList>
            <consortium name="Ensembl"/>
        </authorList>
    </citation>
    <scope>IDENTIFICATION</scope>
</reference>
<evidence type="ECO:0000313" key="1">
    <source>
        <dbReference type="Ensembl" id="ENSCVAP00000011282.1"/>
    </source>
</evidence>
<dbReference type="Ensembl" id="ENSCVAT00000018202.1">
    <property type="protein sequence ID" value="ENSCVAP00000011282.1"/>
    <property type="gene ID" value="ENSCVAG00000013543.1"/>
</dbReference>
<reference evidence="1" key="2">
    <citation type="submission" date="2025-09" db="UniProtKB">
        <authorList>
            <consortium name="Ensembl"/>
        </authorList>
    </citation>
    <scope>IDENTIFICATION</scope>
</reference>
<evidence type="ECO:0008006" key="3">
    <source>
        <dbReference type="Google" id="ProtNLM"/>
    </source>
</evidence>
<proteinExistence type="predicted"/>
<keyword evidence="2" id="KW-1185">Reference proteome</keyword>
<dbReference type="Proteomes" id="UP000265020">
    <property type="component" value="Unassembled WGS sequence"/>
</dbReference>
<dbReference type="PANTHER" id="PTHR31025:SF19">
    <property type="entry name" value="SI:CH73-42K18.1-RELATED"/>
    <property type="match status" value="1"/>
</dbReference>
<dbReference type="PANTHER" id="PTHR31025">
    <property type="entry name" value="SI:CH211-196P9.1-RELATED"/>
    <property type="match status" value="1"/>
</dbReference>